<comment type="caution">
    <text evidence="2">The sequence shown here is derived from an EMBL/GenBank/DDBJ whole genome shotgun (WGS) entry which is preliminary data.</text>
</comment>
<feature type="signal peptide" evidence="1">
    <location>
        <begin position="1"/>
        <end position="29"/>
    </location>
</feature>
<reference evidence="2" key="1">
    <citation type="submission" date="2017-08" db="EMBL/GenBank/DDBJ databases">
        <authorList>
            <person name="Imhoff J.F."/>
            <person name="Rahn T."/>
            <person name="Kuenzel S."/>
            <person name="Neulinger S.C."/>
        </authorList>
    </citation>
    <scope>NUCLEOTIDE SEQUENCE</scope>
    <source>
        <strain evidence="2">IM 151</strain>
    </source>
</reference>
<keyword evidence="2" id="KW-0449">Lipoprotein</keyword>
<dbReference type="NCBIfam" id="TIGR03352">
    <property type="entry name" value="VI_chp_3"/>
    <property type="match status" value="1"/>
</dbReference>
<gene>
    <name evidence="2" type="ORF">CKO43_21930</name>
</gene>
<reference evidence="2" key="2">
    <citation type="journal article" date="2020" name="Microorganisms">
        <title>Osmotic Adaptation and Compatible Solute Biosynthesis of Phototrophic Bacteria as Revealed from Genome Analyses.</title>
        <authorList>
            <person name="Imhoff J.F."/>
            <person name="Rahn T."/>
            <person name="Kunzel S."/>
            <person name="Keller A."/>
            <person name="Neulinger S.C."/>
        </authorList>
    </citation>
    <scope>NUCLEOTIDE SEQUENCE</scope>
    <source>
        <strain evidence="2">IM 151</strain>
    </source>
</reference>
<dbReference type="Proteomes" id="UP001041814">
    <property type="component" value="Unassembled WGS sequence"/>
</dbReference>
<name>A0ABS1E0S5_RUBGE</name>
<accession>A0ABS1E0S5</accession>
<dbReference type="RefSeq" id="WP_200380001.1">
    <property type="nucleotide sequence ID" value="NZ_NRRU01000119.1"/>
</dbReference>
<dbReference type="EMBL" id="NRRU01000119">
    <property type="protein sequence ID" value="MBK1715418.1"/>
    <property type="molecule type" value="Genomic_DNA"/>
</dbReference>
<evidence type="ECO:0000313" key="2">
    <source>
        <dbReference type="EMBL" id="MBK1715418.1"/>
    </source>
</evidence>
<dbReference type="InterPro" id="IPR017734">
    <property type="entry name" value="T6SS_SciN"/>
</dbReference>
<dbReference type="InterPro" id="IPR038706">
    <property type="entry name" value="Type_VI_SciN-like_sf"/>
</dbReference>
<feature type="chain" id="PRO_5047250252" evidence="1">
    <location>
        <begin position="30"/>
        <end position="190"/>
    </location>
</feature>
<protein>
    <submittedName>
        <fullName evidence="2">Type VI secretion system-associated lipoprotein</fullName>
    </submittedName>
</protein>
<dbReference type="PANTHER" id="PTHR37625:SF4">
    <property type="entry name" value="OUTER MEMBRANE LIPOPROTEIN"/>
    <property type="match status" value="1"/>
</dbReference>
<sequence length="190" mass="19700">MPIAHRLCSVLMSYTPFMPLALLAGCAAAGEAAPSAFTRALAAVGLMQPPAPAPAPEAVVELHASAALNAAPDGVAVPTVVQLRWLDDPAAFRRAGYEQLAASHGAHELILVPGRTLSWREAVPPGARALGVVAFFRAPAAGRWKLAFGLPASRPIRLSLHQCAIAVVSGTAIETPDAERTGDLRCMTAD</sequence>
<keyword evidence="3" id="KW-1185">Reference proteome</keyword>
<dbReference type="Gene3D" id="2.60.40.4150">
    <property type="entry name" value="Type VI secretion system, lipoprotein SciN"/>
    <property type="match status" value="1"/>
</dbReference>
<dbReference type="PROSITE" id="PS51257">
    <property type="entry name" value="PROKAR_LIPOPROTEIN"/>
    <property type="match status" value="1"/>
</dbReference>
<evidence type="ECO:0000313" key="3">
    <source>
        <dbReference type="Proteomes" id="UP001041814"/>
    </source>
</evidence>
<evidence type="ECO:0000256" key="1">
    <source>
        <dbReference type="SAM" id="SignalP"/>
    </source>
</evidence>
<organism evidence="2 3">
    <name type="scientific">Rubrivivax gelatinosus</name>
    <name type="common">Rhodocyclus gelatinosus</name>
    <name type="synonym">Rhodopseudomonas gelatinosa</name>
    <dbReference type="NCBI Taxonomy" id="28068"/>
    <lineage>
        <taxon>Bacteria</taxon>
        <taxon>Pseudomonadati</taxon>
        <taxon>Pseudomonadota</taxon>
        <taxon>Betaproteobacteria</taxon>
        <taxon>Burkholderiales</taxon>
        <taxon>Sphaerotilaceae</taxon>
        <taxon>Rubrivivax</taxon>
    </lineage>
</organism>
<keyword evidence="1" id="KW-0732">Signal</keyword>
<dbReference type="PANTHER" id="PTHR37625">
    <property type="entry name" value="OUTER MEMBRANE LIPOPROTEIN-RELATED"/>
    <property type="match status" value="1"/>
</dbReference>
<proteinExistence type="predicted"/>
<dbReference type="Pfam" id="PF12790">
    <property type="entry name" value="T6SS-SciN"/>
    <property type="match status" value="1"/>
</dbReference>